<dbReference type="Gene3D" id="3.30.930.10">
    <property type="entry name" value="Bira Bifunctional Protein, Domain 2"/>
    <property type="match status" value="1"/>
</dbReference>
<dbReference type="GO" id="GO:0006427">
    <property type="term" value="P:histidyl-tRNA aminoacylation"/>
    <property type="evidence" value="ECO:0007669"/>
    <property type="project" value="UniProtKB-UniRule"/>
</dbReference>
<feature type="binding site" evidence="6">
    <location>
        <position position="131"/>
    </location>
    <ligand>
        <name>L-histidine</name>
        <dbReference type="ChEBI" id="CHEBI:57595"/>
    </ligand>
</feature>
<feature type="binding site" evidence="6">
    <location>
        <begin position="280"/>
        <end position="281"/>
    </location>
    <ligand>
        <name>L-histidine</name>
        <dbReference type="ChEBI" id="CHEBI:57595"/>
    </ligand>
</feature>
<reference evidence="8 9" key="1">
    <citation type="journal article" date="2015" name="Nature">
        <title>rRNA introns, odd ribosomes, and small enigmatic genomes across a large radiation of phyla.</title>
        <authorList>
            <person name="Brown C.T."/>
            <person name="Hug L.A."/>
            <person name="Thomas B.C."/>
            <person name="Sharon I."/>
            <person name="Castelle C.J."/>
            <person name="Singh A."/>
            <person name="Wilkins M.J."/>
            <person name="Williams K.H."/>
            <person name="Banfield J.F."/>
        </authorList>
    </citation>
    <scope>NUCLEOTIDE SEQUENCE [LARGE SCALE GENOMIC DNA]</scope>
</reference>
<evidence type="ECO:0000256" key="2">
    <source>
        <dbReference type="ARBA" id="ARBA00022741"/>
    </source>
</evidence>
<organism evidence="8 9">
    <name type="scientific">Candidatus Giovannonibacteria bacterium GW2011_GWC2_44_9</name>
    <dbReference type="NCBI Taxonomy" id="1618658"/>
    <lineage>
        <taxon>Bacteria</taxon>
        <taxon>Candidatus Giovannoniibacteriota</taxon>
    </lineage>
</organism>
<comment type="subcellular location">
    <subcellularLocation>
        <location evidence="5">Cytoplasm</location>
    </subcellularLocation>
</comment>
<dbReference type="Proteomes" id="UP000033915">
    <property type="component" value="Unassembled WGS sequence"/>
</dbReference>
<feature type="binding site" evidence="6">
    <location>
        <begin position="100"/>
        <end position="102"/>
    </location>
    <ligand>
        <name>L-histidine</name>
        <dbReference type="ChEBI" id="CHEBI:57595"/>
    </ligand>
</feature>
<keyword evidence="5 8" id="KW-0436">Ligase</keyword>
<dbReference type="PANTHER" id="PTHR43707">
    <property type="entry name" value="HISTIDYL-TRNA SYNTHETASE"/>
    <property type="match status" value="1"/>
</dbReference>
<dbReference type="EMBL" id="LCJT01000017">
    <property type="protein sequence ID" value="KKT83494.1"/>
    <property type="molecule type" value="Genomic_DNA"/>
</dbReference>
<dbReference type="GO" id="GO:0004821">
    <property type="term" value="F:histidine-tRNA ligase activity"/>
    <property type="evidence" value="ECO:0007669"/>
    <property type="project" value="UniProtKB-UniRule"/>
</dbReference>
<dbReference type="InterPro" id="IPR004516">
    <property type="entry name" value="HisRS/HisZ"/>
</dbReference>
<dbReference type="Pfam" id="PF03129">
    <property type="entry name" value="HGTP_anticodon"/>
    <property type="match status" value="1"/>
</dbReference>
<keyword evidence="3 5" id="KW-0030">Aminoacyl-tRNA synthetase</keyword>
<dbReference type="InterPro" id="IPR004154">
    <property type="entry name" value="Anticodon-bd"/>
</dbReference>
<protein>
    <recommendedName>
        <fullName evidence="5">Histidine--tRNA ligase</fullName>
        <ecNumber evidence="5">6.1.1.21</ecNumber>
    </recommendedName>
    <alternativeName>
        <fullName evidence="5">Histidyl-tRNA synthetase</fullName>
        <shortName evidence="5">HisRS</shortName>
    </alternativeName>
</protein>
<feature type="binding site" evidence="6">
    <location>
        <position position="145"/>
    </location>
    <ligand>
        <name>L-histidine</name>
        <dbReference type="ChEBI" id="CHEBI:57595"/>
    </ligand>
</feature>
<dbReference type="InterPro" id="IPR041715">
    <property type="entry name" value="HisRS-like_core"/>
</dbReference>
<feature type="binding site" evidence="6">
    <location>
        <position position="149"/>
    </location>
    <ligand>
        <name>L-histidine</name>
        <dbReference type="ChEBI" id="CHEBI:57595"/>
    </ligand>
</feature>
<name>A0A0G1NH07_9BACT</name>
<dbReference type="CDD" id="cd00773">
    <property type="entry name" value="HisRS-like_core"/>
    <property type="match status" value="1"/>
</dbReference>
<keyword evidence="5" id="KW-0963">Cytoplasm</keyword>
<comment type="subunit">
    <text evidence="5">Homodimer.</text>
</comment>
<evidence type="ECO:0000256" key="6">
    <source>
        <dbReference type="PIRSR" id="PIRSR001549-1"/>
    </source>
</evidence>
<dbReference type="PIRSF" id="PIRSF001549">
    <property type="entry name" value="His-tRNA_synth"/>
    <property type="match status" value="1"/>
</dbReference>
<dbReference type="NCBIfam" id="TIGR00442">
    <property type="entry name" value="hisS"/>
    <property type="match status" value="1"/>
</dbReference>
<evidence type="ECO:0000256" key="1">
    <source>
        <dbReference type="ARBA" id="ARBA00008226"/>
    </source>
</evidence>
<dbReference type="SUPFAM" id="SSF52954">
    <property type="entry name" value="Class II aaRS ABD-related"/>
    <property type="match status" value="1"/>
</dbReference>
<dbReference type="GO" id="GO:0005524">
    <property type="term" value="F:ATP binding"/>
    <property type="evidence" value="ECO:0007669"/>
    <property type="project" value="UniProtKB-UniRule"/>
</dbReference>
<dbReference type="EC" id="6.1.1.21" evidence="5"/>
<dbReference type="PANTHER" id="PTHR43707:SF1">
    <property type="entry name" value="HISTIDINE--TRNA LIGASE, MITOCHONDRIAL-RELATED"/>
    <property type="match status" value="1"/>
</dbReference>
<comment type="catalytic activity">
    <reaction evidence="4 5">
        <text>tRNA(His) + L-histidine + ATP = L-histidyl-tRNA(His) + AMP + diphosphate + H(+)</text>
        <dbReference type="Rhea" id="RHEA:17313"/>
        <dbReference type="Rhea" id="RHEA-COMP:9665"/>
        <dbReference type="Rhea" id="RHEA-COMP:9689"/>
        <dbReference type="ChEBI" id="CHEBI:15378"/>
        <dbReference type="ChEBI" id="CHEBI:30616"/>
        <dbReference type="ChEBI" id="CHEBI:33019"/>
        <dbReference type="ChEBI" id="CHEBI:57595"/>
        <dbReference type="ChEBI" id="CHEBI:78442"/>
        <dbReference type="ChEBI" id="CHEBI:78527"/>
        <dbReference type="ChEBI" id="CHEBI:456215"/>
        <dbReference type="EC" id="6.1.1.21"/>
    </reaction>
</comment>
<dbReference type="AlphaFoldDB" id="A0A0G1NH07"/>
<keyword evidence="5" id="KW-0648">Protein biosynthesis</keyword>
<comment type="similarity">
    <text evidence="1 5">Belongs to the class-II aminoacyl-tRNA synthetase family.</text>
</comment>
<evidence type="ECO:0000256" key="5">
    <source>
        <dbReference type="HAMAP-Rule" id="MF_00127"/>
    </source>
</evidence>
<dbReference type="InterPro" id="IPR036621">
    <property type="entry name" value="Anticodon-bd_dom_sf"/>
</dbReference>
<keyword evidence="5" id="KW-0067">ATP-binding</keyword>
<dbReference type="PATRIC" id="fig|1618658.3.peg.554"/>
<sequence length="467" mass="53017">MADRKSGYNKINMPKKHKKEMVQSPKGMHDMLFGDIRYLEKILERAREISEFYGFLPIKTPHLEQAELFLRPLGETSDVVEKEMYTLRTRGGDFLALRPEGTAPAVRAYFENGMVSWPQPVKLYYEGSFFRHEKPQRGRFREFRQFGPEILGGDDPVLDALIIKICFLILKEIGFKNIMVNINSIGDKECRPAYKKDLAGYYRKKFNYLCKDCKRKLKDNPLRLLDCKESGCAELKAQAPQMIEHLCEGCKMHFKSVLEFLDEGQIPYLLDNYLVRGFDYYGRTVFEIFLEEENKKPARPAGGEKLATENNKTDAEPEGTAKIALAGGGRYDELATILGAKPLPAVGASLGLERLIHEMKKLDIAPKSHSENKVFLIHIGPAAKKRSFNLMEELRKERIPAGESISRDNLKAQLNIAAKIGAKLALILGQKEAMDGTILIRDMEEGIQESVLQTKLIEKIKAGLKKK</sequence>
<dbReference type="InterPro" id="IPR006195">
    <property type="entry name" value="aa-tRNA-synth_II"/>
</dbReference>
<dbReference type="SUPFAM" id="SSF55681">
    <property type="entry name" value="Class II aaRS and biotin synthetases"/>
    <property type="match status" value="1"/>
</dbReference>
<accession>A0A0G1NH07</accession>
<dbReference type="InterPro" id="IPR015807">
    <property type="entry name" value="His-tRNA-ligase"/>
</dbReference>
<dbReference type="Pfam" id="PF13393">
    <property type="entry name" value="tRNA-synt_His"/>
    <property type="match status" value="1"/>
</dbReference>
<evidence type="ECO:0000313" key="9">
    <source>
        <dbReference type="Proteomes" id="UP000033915"/>
    </source>
</evidence>
<feature type="domain" description="Aminoacyl-transfer RNA synthetases class-II family profile" evidence="7">
    <location>
        <begin position="36"/>
        <end position="356"/>
    </location>
</feature>
<feature type="binding site" evidence="6">
    <location>
        <position position="276"/>
    </location>
    <ligand>
        <name>L-histidine</name>
        <dbReference type="ChEBI" id="CHEBI:57595"/>
    </ligand>
</feature>
<evidence type="ECO:0000259" key="7">
    <source>
        <dbReference type="PROSITE" id="PS50862"/>
    </source>
</evidence>
<evidence type="ECO:0000256" key="3">
    <source>
        <dbReference type="ARBA" id="ARBA00023146"/>
    </source>
</evidence>
<dbReference type="Gene3D" id="3.40.50.800">
    <property type="entry name" value="Anticodon-binding domain"/>
    <property type="match status" value="1"/>
</dbReference>
<dbReference type="GO" id="GO:0005737">
    <property type="term" value="C:cytoplasm"/>
    <property type="evidence" value="ECO:0007669"/>
    <property type="project" value="UniProtKB-SubCell"/>
</dbReference>
<proteinExistence type="inferred from homology"/>
<dbReference type="HAMAP" id="MF_00127">
    <property type="entry name" value="His_tRNA_synth"/>
    <property type="match status" value="1"/>
</dbReference>
<keyword evidence="2 5" id="KW-0547">Nucleotide-binding</keyword>
<evidence type="ECO:0000313" key="8">
    <source>
        <dbReference type="EMBL" id="KKT83494.1"/>
    </source>
</evidence>
<dbReference type="PROSITE" id="PS50862">
    <property type="entry name" value="AA_TRNA_LIGASE_II"/>
    <property type="match status" value="1"/>
</dbReference>
<evidence type="ECO:0000256" key="4">
    <source>
        <dbReference type="ARBA" id="ARBA00047639"/>
    </source>
</evidence>
<gene>
    <name evidence="5" type="primary">hisS</name>
    <name evidence="8" type="ORF">UW81_C0017G0018</name>
</gene>
<dbReference type="InterPro" id="IPR045864">
    <property type="entry name" value="aa-tRNA-synth_II/BPL/LPL"/>
</dbReference>
<comment type="caution">
    <text evidence="8">The sequence shown here is derived from an EMBL/GenBank/DDBJ whole genome shotgun (WGS) entry which is preliminary data.</text>
</comment>